<dbReference type="AlphaFoldDB" id="A0A3D9V5A4"/>
<protein>
    <submittedName>
        <fullName evidence="4">Uncharacterized protein (DUF2249 family)</fullName>
    </submittedName>
</protein>
<organism evidence="4 5">
    <name type="scientific">Thermasporomyces composti</name>
    <dbReference type="NCBI Taxonomy" id="696763"/>
    <lineage>
        <taxon>Bacteria</taxon>
        <taxon>Bacillati</taxon>
        <taxon>Actinomycetota</taxon>
        <taxon>Actinomycetes</taxon>
        <taxon>Propionibacteriales</taxon>
        <taxon>Nocardioidaceae</taxon>
        <taxon>Thermasporomyces</taxon>
    </lineage>
</organism>
<dbReference type="RefSeq" id="WP_115850486.1">
    <property type="nucleotide sequence ID" value="NZ_QTUC01000001.1"/>
</dbReference>
<keyword evidence="5" id="KW-1185">Reference proteome</keyword>
<reference evidence="4 5" key="1">
    <citation type="submission" date="2018-08" db="EMBL/GenBank/DDBJ databases">
        <title>Sequencing the genomes of 1000 actinobacteria strains.</title>
        <authorList>
            <person name="Klenk H.-P."/>
        </authorList>
    </citation>
    <scope>NUCLEOTIDE SEQUENCE [LARGE SCALE GENOMIC DNA]</scope>
    <source>
        <strain evidence="4 5">DSM 22891</strain>
    </source>
</reference>
<evidence type="ECO:0000313" key="5">
    <source>
        <dbReference type="Proteomes" id="UP000256485"/>
    </source>
</evidence>
<evidence type="ECO:0000259" key="3">
    <source>
        <dbReference type="Pfam" id="PF10006"/>
    </source>
</evidence>
<dbReference type="OrthoDB" id="8451629at2"/>
<dbReference type="Proteomes" id="UP000256485">
    <property type="component" value="Unassembled WGS sequence"/>
</dbReference>
<dbReference type="InterPro" id="IPR012312">
    <property type="entry name" value="Hemerythrin-like"/>
</dbReference>
<dbReference type="Gene3D" id="1.20.120.520">
    <property type="entry name" value="nmb1532 protein domain like"/>
    <property type="match status" value="1"/>
</dbReference>
<gene>
    <name evidence="4" type="ORF">DFJ64_2374</name>
</gene>
<sequence>MNHVVLASDQADARAAAQVEEHHRHLAAALSALTDTLVRAAARGQETEAHAAMDELVAWSRQELLPHAVAEEKALYPVAHAKTEGRLLVEGMLGEHKVIASLVDAVATATSPVHAATAAAALRVTVENHLTKENELLVPLLVGDPDVSLAELLQGMHELIGGHEHPEPEDSSDPSRDNGERPDAHDDQPAAARSTAHRCACGEHDELDDPELDTRVIPHALRHAAVFGALDAVRPGRGMVLVASHDPKPLLAQLEQRQPDTFDVEYVTRGPDVWRLRFVRRTG</sequence>
<evidence type="ECO:0000259" key="2">
    <source>
        <dbReference type="Pfam" id="PF01814"/>
    </source>
</evidence>
<dbReference type="Pfam" id="PF01814">
    <property type="entry name" value="Hemerythrin"/>
    <property type="match status" value="1"/>
</dbReference>
<evidence type="ECO:0000313" key="4">
    <source>
        <dbReference type="EMBL" id="REF36938.1"/>
    </source>
</evidence>
<name>A0A3D9V5A4_THECX</name>
<feature type="domain" description="DUF2249" evidence="3">
    <location>
        <begin position="211"/>
        <end position="280"/>
    </location>
</feature>
<dbReference type="InterPro" id="IPR018720">
    <property type="entry name" value="DUF2249"/>
</dbReference>
<dbReference type="Pfam" id="PF10006">
    <property type="entry name" value="DUF2249"/>
    <property type="match status" value="1"/>
</dbReference>
<feature type="compositionally biased region" description="Basic and acidic residues" evidence="1">
    <location>
        <begin position="161"/>
        <end position="188"/>
    </location>
</feature>
<proteinExistence type="predicted"/>
<comment type="caution">
    <text evidence="4">The sequence shown here is derived from an EMBL/GenBank/DDBJ whole genome shotgun (WGS) entry which is preliminary data.</text>
</comment>
<dbReference type="EMBL" id="QTUC01000001">
    <property type="protein sequence ID" value="REF36938.1"/>
    <property type="molecule type" value="Genomic_DNA"/>
</dbReference>
<evidence type="ECO:0000256" key="1">
    <source>
        <dbReference type="SAM" id="MobiDB-lite"/>
    </source>
</evidence>
<accession>A0A3D9V5A4</accession>
<feature type="domain" description="Hemerythrin-like" evidence="2">
    <location>
        <begin position="17"/>
        <end position="141"/>
    </location>
</feature>
<feature type="region of interest" description="Disordered" evidence="1">
    <location>
        <begin position="161"/>
        <end position="198"/>
    </location>
</feature>